<organism evidence="2 3">
    <name type="scientific">Xanthomonas campestris pv. malvacearum</name>
    <dbReference type="NCBI Taxonomy" id="86040"/>
    <lineage>
        <taxon>Bacteria</taxon>
        <taxon>Pseudomonadati</taxon>
        <taxon>Pseudomonadota</taxon>
        <taxon>Gammaproteobacteria</taxon>
        <taxon>Lysobacterales</taxon>
        <taxon>Lysobacteraceae</taxon>
        <taxon>Xanthomonas</taxon>
    </lineage>
</organism>
<feature type="domain" description="DUF4145" evidence="1">
    <location>
        <begin position="122"/>
        <end position="207"/>
    </location>
</feature>
<accession>A0AA45BWA4</accession>
<dbReference type="AlphaFoldDB" id="A0AA45BWA4"/>
<dbReference type="EMBL" id="PYJH01000024">
    <property type="protein sequence ID" value="PUE93064.1"/>
    <property type="molecule type" value="Genomic_DNA"/>
</dbReference>
<comment type="caution">
    <text evidence="2">The sequence shown here is derived from an EMBL/GenBank/DDBJ whole genome shotgun (WGS) entry which is preliminary data.</text>
</comment>
<name>A0AA45BWA4_XANCM</name>
<evidence type="ECO:0000259" key="1">
    <source>
        <dbReference type="Pfam" id="PF13643"/>
    </source>
</evidence>
<proteinExistence type="predicted"/>
<gene>
    <name evidence="2" type="ORF">C7T86_12340</name>
</gene>
<evidence type="ECO:0000313" key="2">
    <source>
        <dbReference type="EMBL" id="PUE93064.1"/>
    </source>
</evidence>
<dbReference type="Pfam" id="PF13643">
    <property type="entry name" value="DUF4145"/>
    <property type="match status" value="1"/>
</dbReference>
<evidence type="ECO:0000313" key="3">
    <source>
        <dbReference type="Proteomes" id="UP000251513"/>
    </source>
</evidence>
<reference evidence="2 3" key="1">
    <citation type="submission" date="2018-03" db="EMBL/GenBank/DDBJ databases">
        <title>Sequencing of reference strains of Xanthomonas.</title>
        <authorList>
            <person name="Studholme D.J."/>
            <person name="Vicente J."/>
            <person name="Sarris P."/>
        </authorList>
    </citation>
    <scope>NUCLEOTIDE SEQUENCE [LARGE SCALE GENOMIC DNA]</scope>
    <source>
        <strain evidence="2 3">WHRI 5232</strain>
    </source>
</reference>
<sequence>MANKTTTKRSLPPVDTKIRFACEHCQRETQHTVMTEVIEDTTWSDGENSVDWNAKFYTVMCLGCEVISFAKKQTCSEEWDQNSDGSLYHPATIFRYPEAAGRVAMKDSHLLPEKLNSMYQETLGSLNKGFQILTAVGVRGVIETVCKDRSATGDNLQKKIEALIPMGLLTTENAKTLQKLRILGNAAAHEVVPPSIKDLGLALDVCEHLLQGVYVLPEHTRLAFGDTDSPKTKADKKTTGSN</sequence>
<protein>
    <submittedName>
        <fullName evidence="2">DUF4145 domain-containing protein</fullName>
    </submittedName>
</protein>
<dbReference type="InterPro" id="IPR025285">
    <property type="entry name" value="DUF4145"/>
</dbReference>
<dbReference type="Proteomes" id="UP000251513">
    <property type="component" value="Unassembled WGS sequence"/>
</dbReference>